<feature type="region of interest" description="Disordered" evidence="10">
    <location>
        <begin position="209"/>
        <end position="253"/>
    </location>
</feature>
<dbReference type="PANTHER" id="PTHR48042">
    <property type="entry name" value="ABC TRANSPORTER G FAMILY MEMBER 11"/>
    <property type="match status" value="1"/>
</dbReference>
<comment type="subcellular location">
    <subcellularLocation>
        <location evidence="1">Membrane</location>
        <topology evidence="1">Multi-pass membrane protein</topology>
    </subcellularLocation>
</comment>
<feature type="region of interest" description="Disordered" evidence="10">
    <location>
        <begin position="163"/>
        <end position="187"/>
    </location>
</feature>
<dbReference type="InterPro" id="IPR003439">
    <property type="entry name" value="ABC_transporter-like_ATP-bd"/>
</dbReference>
<dbReference type="Gene3D" id="3.40.50.300">
    <property type="entry name" value="P-loop containing nucleotide triphosphate hydrolases"/>
    <property type="match status" value="1"/>
</dbReference>
<comment type="similarity">
    <text evidence="2">Belongs to the ABC transporter superfamily. ABCG family. Eye pigment precursor importer (TC 3.A.1.204) subfamily.</text>
</comment>
<dbReference type="InterPro" id="IPR003593">
    <property type="entry name" value="AAA+_ATPase"/>
</dbReference>
<dbReference type="GO" id="GO:0005524">
    <property type="term" value="F:ATP binding"/>
    <property type="evidence" value="ECO:0007669"/>
    <property type="project" value="UniProtKB-KW"/>
</dbReference>
<feature type="transmembrane region" description="Helical" evidence="11">
    <location>
        <begin position="840"/>
        <end position="861"/>
    </location>
</feature>
<keyword evidence="3" id="KW-0813">Transport</keyword>
<dbReference type="GO" id="GO:0009651">
    <property type="term" value="P:response to salt stress"/>
    <property type="evidence" value="ECO:0007669"/>
    <property type="project" value="UniProtKB-ARBA"/>
</dbReference>
<feature type="transmembrane region" description="Helical" evidence="11">
    <location>
        <begin position="683"/>
        <end position="704"/>
    </location>
</feature>
<feature type="domain" description="ABC transporter" evidence="12">
    <location>
        <begin position="297"/>
        <end position="540"/>
    </location>
</feature>
<feature type="transmembrane region" description="Helical" evidence="11">
    <location>
        <begin position="780"/>
        <end position="798"/>
    </location>
</feature>
<keyword evidence="8 11" id="KW-1133">Transmembrane helix</keyword>
<dbReference type="Proteomes" id="UP000325081">
    <property type="component" value="Unassembled WGS sequence"/>
</dbReference>
<dbReference type="AlphaFoldDB" id="A0A5A7Q222"/>
<dbReference type="PROSITE" id="PS00211">
    <property type="entry name" value="ABC_TRANSPORTER_1"/>
    <property type="match status" value="1"/>
</dbReference>
<reference evidence="14" key="1">
    <citation type="journal article" date="2019" name="Curr. Biol.">
        <title>Genome Sequence of Striga asiatica Provides Insight into the Evolution of Plant Parasitism.</title>
        <authorList>
            <person name="Yoshida S."/>
            <person name="Kim S."/>
            <person name="Wafula E.K."/>
            <person name="Tanskanen J."/>
            <person name="Kim Y.M."/>
            <person name="Honaas L."/>
            <person name="Yang Z."/>
            <person name="Spallek T."/>
            <person name="Conn C.E."/>
            <person name="Ichihashi Y."/>
            <person name="Cheong K."/>
            <person name="Cui S."/>
            <person name="Der J.P."/>
            <person name="Gundlach H."/>
            <person name="Jiao Y."/>
            <person name="Hori C."/>
            <person name="Ishida J.K."/>
            <person name="Kasahara H."/>
            <person name="Kiba T."/>
            <person name="Kim M.S."/>
            <person name="Koo N."/>
            <person name="Laohavisit A."/>
            <person name="Lee Y.H."/>
            <person name="Lumba S."/>
            <person name="McCourt P."/>
            <person name="Mortimer J.C."/>
            <person name="Mutuku J.M."/>
            <person name="Nomura T."/>
            <person name="Sasaki-Sekimoto Y."/>
            <person name="Seto Y."/>
            <person name="Wang Y."/>
            <person name="Wakatake T."/>
            <person name="Sakakibara H."/>
            <person name="Demura T."/>
            <person name="Yamaguchi S."/>
            <person name="Yoneyama K."/>
            <person name="Manabe R.I."/>
            <person name="Nelson D.C."/>
            <person name="Schulman A.H."/>
            <person name="Timko M.P."/>
            <person name="dePamphilis C.W."/>
            <person name="Choi D."/>
            <person name="Shirasu K."/>
        </authorList>
    </citation>
    <scope>NUCLEOTIDE SEQUENCE [LARGE SCALE GENOMIC DNA]</scope>
    <source>
        <strain evidence="14">cv. UVA1</strain>
    </source>
</reference>
<evidence type="ECO:0000259" key="12">
    <source>
        <dbReference type="PROSITE" id="PS50893"/>
    </source>
</evidence>
<dbReference type="GO" id="GO:0140359">
    <property type="term" value="F:ABC-type transporter activity"/>
    <property type="evidence" value="ECO:0007669"/>
    <property type="project" value="InterPro"/>
</dbReference>
<dbReference type="InterPro" id="IPR017871">
    <property type="entry name" value="ABC_transporter-like_CS"/>
</dbReference>
<feature type="transmembrane region" description="Helical" evidence="11">
    <location>
        <begin position="757"/>
        <end position="774"/>
    </location>
</feature>
<dbReference type="FunFam" id="3.40.50.300:FF:000504">
    <property type="entry name" value="ABC transporter G family member 11"/>
    <property type="match status" value="1"/>
</dbReference>
<sequence length="913" mass="101488">MKHMWLTNKRGSLSICNLHRLHRRRLRAWLLSRRFLGQLLDARHLPHLHPRPNPGLLIDVSYGKNASVMLETICLLRKRDRLCRRSRRHRHSPLACLPQHRPRSRPPTLRCRHILHPASIPVTAFVALSLFNHFSGSANVLSRDKRVSQLPSLSLVQVPAVSLSVPSPSPSQVTTPPPTPTSFLEAEAPVTVTPSVGVLRVLQNRQGYRMSSHQPVVKQENKKQSSGPQEEEIDRPANQPMKSSSSSSAAAEEVVMEIEAHKPQGKGLVIGGLSPLSESLWKERTDTEFVGDVSARLAWKDLTVTVTLSSGDTQNVLEGLSGYAEPGSFTALMGPSGSGKSTLLDALSGRLAANAFLSGAILLNGRKANLSFGTAAYVTQDDNLIGTLTVRETISYSARLRLPDRMPWADKRALVESTIIEMGLQDCADTVIGNWHLRGVSGGEKRRVSIAVEILMRPRLLFLDEPTSGLDSASAFFVTQTLRGLSRDGRTVIASIHQPSSEVFELFDRLYLLSGGKTVYFGQASEAYEATILLHFCFLPTPFLLMSTFNLTSLRNPSDHFLRCINSDFDKFEATDDPLEKVTTTEAIRTLVDSYRASQYCYSTKERIEEISKIKGTVLDSGGSQASFFMQAITLTARSFVNMSRDFGYYWLRLVIYVVVTICIGTIYLNVGTSYNSILARGACASFVFGFVTFMSIGGFPSFVEDMKVFQRERLNGHYGVTAFVISNTLSAMPFLILITFISGTVCYFMVRLHPGLSHYLFFVLCLYASVTVVESLMMAIASVVPNFLMGIIIGAGIQGQYQNDLIGLVFDNQSPDLPKIPGEYILENVFQIDMQRSKWLDLSVLLSMIIIYRIIFFIMIKVNEDVTPWVRGYIARRRMQQKNASQNATVALTQSPSLRNYVQNRASATGKR</sequence>
<dbReference type="InterPro" id="IPR052215">
    <property type="entry name" value="Plant_ABCG"/>
</dbReference>
<gene>
    <name evidence="13" type="ORF">STAS_14935</name>
</gene>
<comment type="caution">
    <text evidence="13">The sequence shown here is derived from an EMBL/GenBank/DDBJ whole genome shotgun (WGS) entry which is preliminary data.</text>
</comment>
<feature type="transmembrane region" description="Helical" evidence="11">
    <location>
        <begin position="724"/>
        <end position="750"/>
    </location>
</feature>
<keyword evidence="9 11" id="KW-0472">Membrane</keyword>
<dbReference type="Pfam" id="PF01061">
    <property type="entry name" value="ABC2_membrane"/>
    <property type="match status" value="1"/>
</dbReference>
<dbReference type="PANTHER" id="PTHR48042:SF11">
    <property type="entry name" value="ABC TRANSPORTER G FAMILY MEMBER 11"/>
    <property type="match status" value="1"/>
</dbReference>
<evidence type="ECO:0000256" key="1">
    <source>
        <dbReference type="ARBA" id="ARBA00004141"/>
    </source>
</evidence>
<dbReference type="OrthoDB" id="66620at2759"/>
<dbReference type="SUPFAM" id="SSF52540">
    <property type="entry name" value="P-loop containing nucleoside triphosphate hydrolases"/>
    <property type="match status" value="1"/>
</dbReference>
<evidence type="ECO:0000256" key="8">
    <source>
        <dbReference type="ARBA" id="ARBA00022989"/>
    </source>
</evidence>
<evidence type="ECO:0000313" key="14">
    <source>
        <dbReference type="Proteomes" id="UP000325081"/>
    </source>
</evidence>
<dbReference type="EMBL" id="BKCP01005516">
    <property type="protein sequence ID" value="GER38407.1"/>
    <property type="molecule type" value="Genomic_DNA"/>
</dbReference>
<evidence type="ECO:0000256" key="2">
    <source>
        <dbReference type="ARBA" id="ARBA00005814"/>
    </source>
</evidence>
<evidence type="ECO:0000256" key="6">
    <source>
        <dbReference type="ARBA" id="ARBA00022741"/>
    </source>
</evidence>
<keyword evidence="5 11" id="KW-0812">Transmembrane</keyword>
<keyword evidence="14" id="KW-1185">Reference proteome</keyword>
<proteinExistence type="inferred from homology"/>
<organism evidence="13 14">
    <name type="scientific">Striga asiatica</name>
    <name type="common">Asiatic witchweed</name>
    <name type="synonym">Buchnera asiatica</name>
    <dbReference type="NCBI Taxonomy" id="4170"/>
    <lineage>
        <taxon>Eukaryota</taxon>
        <taxon>Viridiplantae</taxon>
        <taxon>Streptophyta</taxon>
        <taxon>Embryophyta</taxon>
        <taxon>Tracheophyta</taxon>
        <taxon>Spermatophyta</taxon>
        <taxon>Magnoliopsida</taxon>
        <taxon>eudicotyledons</taxon>
        <taxon>Gunneridae</taxon>
        <taxon>Pentapetalae</taxon>
        <taxon>asterids</taxon>
        <taxon>lamiids</taxon>
        <taxon>Lamiales</taxon>
        <taxon>Orobanchaceae</taxon>
        <taxon>Buchnereae</taxon>
        <taxon>Striga</taxon>
    </lineage>
</organism>
<dbReference type="CDD" id="cd03213">
    <property type="entry name" value="ABCG_EPDR"/>
    <property type="match status" value="1"/>
</dbReference>
<dbReference type="GO" id="GO:0016020">
    <property type="term" value="C:membrane"/>
    <property type="evidence" value="ECO:0007669"/>
    <property type="project" value="UniProtKB-SubCell"/>
</dbReference>
<feature type="compositionally biased region" description="Low complexity" evidence="10">
    <location>
        <begin position="163"/>
        <end position="174"/>
    </location>
</feature>
<evidence type="ECO:0000256" key="10">
    <source>
        <dbReference type="SAM" id="MobiDB-lite"/>
    </source>
</evidence>
<dbReference type="InterPro" id="IPR027417">
    <property type="entry name" value="P-loop_NTPase"/>
</dbReference>
<keyword evidence="4" id="KW-0597">Phosphoprotein</keyword>
<evidence type="ECO:0000256" key="7">
    <source>
        <dbReference type="ARBA" id="ARBA00022840"/>
    </source>
</evidence>
<protein>
    <submittedName>
        <fullName evidence="13">ABC transporter</fullName>
    </submittedName>
</protein>
<evidence type="ECO:0000256" key="11">
    <source>
        <dbReference type="SAM" id="Phobius"/>
    </source>
</evidence>
<name>A0A5A7Q222_STRAF</name>
<evidence type="ECO:0000256" key="3">
    <source>
        <dbReference type="ARBA" id="ARBA00022448"/>
    </source>
</evidence>
<dbReference type="Pfam" id="PF00005">
    <property type="entry name" value="ABC_tran"/>
    <property type="match status" value="1"/>
</dbReference>
<dbReference type="GO" id="GO:0016887">
    <property type="term" value="F:ATP hydrolysis activity"/>
    <property type="evidence" value="ECO:0007669"/>
    <property type="project" value="InterPro"/>
</dbReference>
<evidence type="ECO:0000256" key="4">
    <source>
        <dbReference type="ARBA" id="ARBA00022553"/>
    </source>
</evidence>
<dbReference type="PROSITE" id="PS50893">
    <property type="entry name" value="ABC_TRANSPORTER_2"/>
    <property type="match status" value="1"/>
</dbReference>
<evidence type="ECO:0000256" key="5">
    <source>
        <dbReference type="ARBA" id="ARBA00022692"/>
    </source>
</evidence>
<accession>A0A5A7Q222</accession>
<feature type="transmembrane region" description="Helical" evidence="11">
    <location>
        <begin position="650"/>
        <end position="671"/>
    </location>
</feature>
<keyword evidence="6" id="KW-0547">Nucleotide-binding</keyword>
<keyword evidence="7" id="KW-0067">ATP-binding</keyword>
<dbReference type="SMART" id="SM00382">
    <property type="entry name" value="AAA"/>
    <property type="match status" value="1"/>
</dbReference>
<evidence type="ECO:0000256" key="9">
    <source>
        <dbReference type="ARBA" id="ARBA00023136"/>
    </source>
</evidence>
<dbReference type="InterPro" id="IPR013525">
    <property type="entry name" value="ABC2_TM"/>
</dbReference>
<evidence type="ECO:0000313" key="13">
    <source>
        <dbReference type="EMBL" id="GER38407.1"/>
    </source>
</evidence>